<gene>
    <name evidence="11" type="ORF">KUTeg_010128</name>
</gene>
<dbReference type="Gene3D" id="3.40.1440.10">
    <property type="entry name" value="GIY-YIG endonuclease"/>
    <property type="match status" value="1"/>
</dbReference>
<evidence type="ECO:0000256" key="6">
    <source>
        <dbReference type="ARBA" id="ARBA00023204"/>
    </source>
</evidence>
<dbReference type="InterPro" id="IPR048749">
    <property type="entry name" value="SLX1_C"/>
</dbReference>
<proteinExistence type="inferred from homology"/>
<comment type="caution">
    <text evidence="11">The sequence shown here is derived from an EMBL/GenBank/DDBJ whole genome shotgun (WGS) entry which is preliminary data.</text>
</comment>
<evidence type="ECO:0000256" key="8">
    <source>
        <dbReference type="HAMAP-Rule" id="MF_03100"/>
    </source>
</evidence>
<keyword evidence="1 8" id="KW-0540">Nuclease</keyword>
<comment type="function">
    <text evidence="8">Catalytic subunit of a heterodimeric structure-specific endonuclease that resolves DNA secondary structures generated during DNA repair and recombination. Has endonuclease activity towards branched DNA substrates, introducing single-strand cuts in duplex DNA close to junctions with ss-DNA.</text>
</comment>
<keyword evidence="12" id="KW-1185">Reference proteome</keyword>
<keyword evidence="4 8" id="KW-0378">Hydrolase</keyword>
<name>A0ABQ9F5U8_TEGGR</name>
<keyword evidence="6 8" id="KW-0234">DNA repair</keyword>
<keyword evidence="3 8" id="KW-0227">DNA damage</keyword>
<evidence type="ECO:0000256" key="4">
    <source>
        <dbReference type="ARBA" id="ARBA00022801"/>
    </source>
</evidence>
<evidence type="ECO:0000256" key="3">
    <source>
        <dbReference type="ARBA" id="ARBA00022763"/>
    </source>
</evidence>
<evidence type="ECO:0000256" key="2">
    <source>
        <dbReference type="ARBA" id="ARBA00022759"/>
    </source>
</evidence>
<organism evidence="11 12">
    <name type="scientific">Tegillarca granosa</name>
    <name type="common">Malaysian cockle</name>
    <name type="synonym">Anadara granosa</name>
    <dbReference type="NCBI Taxonomy" id="220873"/>
    <lineage>
        <taxon>Eukaryota</taxon>
        <taxon>Metazoa</taxon>
        <taxon>Spiralia</taxon>
        <taxon>Lophotrochozoa</taxon>
        <taxon>Mollusca</taxon>
        <taxon>Bivalvia</taxon>
        <taxon>Autobranchia</taxon>
        <taxon>Pteriomorphia</taxon>
        <taxon>Arcoida</taxon>
        <taxon>Arcoidea</taxon>
        <taxon>Arcidae</taxon>
        <taxon>Tegillarca</taxon>
    </lineage>
</organism>
<evidence type="ECO:0000256" key="9">
    <source>
        <dbReference type="SAM" id="MobiDB-lite"/>
    </source>
</evidence>
<dbReference type="InterPro" id="IPR050381">
    <property type="entry name" value="SLX1_endonuclease"/>
</dbReference>
<dbReference type="SUPFAM" id="SSF82771">
    <property type="entry name" value="GIY-YIG endonuclease"/>
    <property type="match status" value="1"/>
</dbReference>
<keyword evidence="7 8" id="KW-0539">Nucleus</keyword>
<protein>
    <recommendedName>
        <fullName evidence="8">Structure-specific endonuclease subunit SLX1 homolog</fullName>
        <ecNumber evidence="8">3.1.-.-</ecNumber>
    </recommendedName>
</protein>
<dbReference type="Gene3D" id="3.30.40.10">
    <property type="entry name" value="Zinc/RING finger domain, C3HC4 (zinc finger)"/>
    <property type="match status" value="1"/>
</dbReference>
<comment type="subunit">
    <text evidence="8">Forms a heterodimer with a member of the SLX4 family.</text>
</comment>
<dbReference type="InterPro" id="IPR027520">
    <property type="entry name" value="Slx1"/>
</dbReference>
<dbReference type="EC" id="3.1.-.-" evidence="8"/>
<sequence>MSFSLAGLPVTRKIQIPLKLDCHIDMVHEIENFYGVYLLYNINPRFKGRTYIGFTVNPNRRIKQHNKGRQAGGAWRTHVQTLDKYRICTLYFLVYMTFEWAWQNPEKSRRLRHLEAKKKKESPFEYRFRIVSNMLRTGPWNRLGLTIRWLKQEYIQDFSHDCMPPIHMPVAYGPVKIKKVSSDTVKTASDKKSQDMCTESDNDDDNSELKLLQTNSKFTRCAVCRKIIEADDNTLNCVHPKCTSLSHILCLSNKFLSTSNERKDQIIPVEGHCPKCKQPTLWADLIRFKTGCYQNLEESHLDGKPYKGVSVRWSKVHENLREYMQSLHIKTTDKNILCRSSDEDDNDDHWANELQTQPIVTHRSAGTWVPNPGGNSKNRRSVSPMGIWTLDG</sequence>
<evidence type="ECO:0000313" key="12">
    <source>
        <dbReference type="Proteomes" id="UP001217089"/>
    </source>
</evidence>
<dbReference type="PANTHER" id="PTHR20208">
    <property type="entry name" value="STRUCTURE-SPECIFIC ENDONUCLEASE SUBUNIT SLX1"/>
    <property type="match status" value="1"/>
</dbReference>
<evidence type="ECO:0000313" key="11">
    <source>
        <dbReference type="EMBL" id="KAJ8312755.1"/>
    </source>
</evidence>
<evidence type="ECO:0000256" key="5">
    <source>
        <dbReference type="ARBA" id="ARBA00023172"/>
    </source>
</evidence>
<dbReference type="Pfam" id="PF21202">
    <property type="entry name" value="SLX1_C"/>
    <property type="match status" value="1"/>
</dbReference>
<reference evidence="11 12" key="1">
    <citation type="submission" date="2022-12" db="EMBL/GenBank/DDBJ databases">
        <title>Chromosome-level genome of Tegillarca granosa.</title>
        <authorList>
            <person name="Kim J."/>
        </authorList>
    </citation>
    <scope>NUCLEOTIDE SEQUENCE [LARGE SCALE GENOMIC DNA]</scope>
    <source>
        <strain evidence="11">Teg-2019</strain>
        <tissue evidence="11">Adductor muscle</tissue>
    </source>
</reference>
<feature type="region of interest" description="Disordered" evidence="9">
    <location>
        <begin position="364"/>
        <end position="392"/>
    </location>
</feature>
<dbReference type="InterPro" id="IPR000305">
    <property type="entry name" value="GIY-YIG_endonuc"/>
</dbReference>
<dbReference type="HAMAP" id="MF_03100">
    <property type="entry name" value="Endonuc_su_Slx1"/>
    <property type="match status" value="1"/>
</dbReference>
<dbReference type="InterPro" id="IPR035901">
    <property type="entry name" value="GIY-YIG_endonuc_sf"/>
</dbReference>
<dbReference type="EMBL" id="JARBDR010000440">
    <property type="protein sequence ID" value="KAJ8312755.1"/>
    <property type="molecule type" value="Genomic_DNA"/>
</dbReference>
<evidence type="ECO:0000256" key="1">
    <source>
        <dbReference type="ARBA" id="ARBA00022722"/>
    </source>
</evidence>
<evidence type="ECO:0000259" key="10">
    <source>
        <dbReference type="PROSITE" id="PS50164"/>
    </source>
</evidence>
<dbReference type="SMART" id="SM00465">
    <property type="entry name" value="GIYc"/>
    <property type="match status" value="1"/>
</dbReference>
<dbReference type="Pfam" id="PF01541">
    <property type="entry name" value="GIY-YIG"/>
    <property type="match status" value="1"/>
</dbReference>
<dbReference type="PROSITE" id="PS50164">
    <property type="entry name" value="GIY_YIG"/>
    <property type="match status" value="1"/>
</dbReference>
<dbReference type="Proteomes" id="UP001217089">
    <property type="component" value="Unassembled WGS sequence"/>
</dbReference>
<comment type="cofactor">
    <cofactor evidence="8">
        <name>a divalent metal cation</name>
        <dbReference type="ChEBI" id="CHEBI:60240"/>
    </cofactor>
</comment>
<keyword evidence="5 8" id="KW-0233">DNA recombination</keyword>
<evidence type="ECO:0000256" key="7">
    <source>
        <dbReference type="ARBA" id="ARBA00023242"/>
    </source>
</evidence>
<dbReference type="InterPro" id="IPR013083">
    <property type="entry name" value="Znf_RING/FYVE/PHD"/>
</dbReference>
<comment type="subcellular location">
    <subcellularLocation>
        <location evidence="8">Nucleus</location>
    </subcellularLocation>
</comment>
<accession>A0ABQ9F5U8</accession>
<feature type="domain" description="GIY-YIG" evidence="10">
    <location>
        <begin position="32"/>
        <end position="112"/>
    </location>
</feature>
<comment type="similarity">
    <text evidence="8">Belongs to the SLX1 family.</text>
</comment>
<dbReference type="PANTHER" id="PTHR20208:SF10">
    <property type="entry name" value="STRUCTURE-SPECIFIC ENDONUCLEASE SUBUNIT SLX1"/>
    <property type="match status" value="1"/>
</dbReference>
<comment type="caution">
    <text evidence="8">Lacks conserved residue(s) required for the propagation of feature annotation.</text>
</comment>
<keyword evidence="2 8" id="KW-0255">Endonuclease</keyword>